<protein>
    <submittedName>
        <fullName evidence="5">AraC family transcriptional regulator</fullName>
    </submittedName>
</protein>
<evidence type="ECO:0000313" key="5">
    <source>
        <dbReference type="EMBL" id="GIP17343.1"/>
    </source>
</evidence>
<dbReference type="Gene3D" id="2.60.120.280">
    <property type="entry name" value="Regulatory protein AraC"/>
    <property type="match status" value="1"/>
</dbReference>
<dbReference type="PROSITE" id="PS00041">
    <property type="entry name" value="HTH_ARAC_FAMILY_1"/>
    <property type="match status" value="1"/>
</dbReference>
<reference evidence="5" key="1">
    <citation type="submission" date="2021-03" db="EMBL/GenBank/DDBJ databases">
        <title>Antimicrobial resistance genes in bacteria isolated from Japanese honey, and their potential for conferring macrolide and lincosamide resistance in the American foulbrood pathogen Paenibacillus larvae.</title>
        <authorList>
            <person name="Okamoto M."/>
            <person name="Kumagai M."/>
            <person name="Kanamori H."/>
            <person name="Takamatsu D."/>
        </authorList>
    </citation>
    <scope>NUCLEOTIDE SEQUENCE</scope>
    <source>
        <strain evidence="5">J40TS1</strain>
    </source>
</reference>
<keyword evidence="2" id="KW-0238">DNA-binding</keyword>
<proteinExistence type="predicted"/>
<name>A0A919YV11_9BACL</name>
<feature type="domain" description="HTH araC/xylS-type" evidence="4">
    <location>
        <begin position="179"/>
        <end position="277"/>
    </location>
</feature>
<dbReference type="SMART" id="SM00342">
    <property type="entry name" value="HTH_ARAC"/>
    <property type="match status" value="1"/>
</dbReference>
<sequence length="289" mass="33931">MKNVASYAFRNEDKTILTLDSIGWQRIDSIDYSFAGDERPDCGHVIFQYTLSGLGYIDIDNQTIALPKGTAFLVKVPSRHRYYYSAQQEPWEIIWLNIRGDEANRIWDYVIEQEGPIITRDSDSALIQSYWKLLQMIDEQKVTDKYALSAAVYQWMLALVQSSRERSKEITVSSSSIIEKAKRYMRDNYALPITLDMLAEHCGINKHYLCRLFQKSEQRSPLDYLRERRIEAAIAKLRTTDEPIYEVGRQCGFDSPSYFGKVFRQYMAMTPQQYRLKKLEFPYDAIYYE</sequence>
<dbReference type="Pfam" id="PF02311">
    <property type="entry name" value="AraC_binding"/>
    <property type="match status" value="1"/>
</dbReference>
<comment type="caution">
    <text evidence="5">The sequence shown here is derived from an EMBL/GenBank/DDBJ whole genome shotgun (WGS) entry which is preliminary data.</text>
</comment>
<evidence type="ECO:0000313" key="6">
    <source>
        <dbReference type="Proteomes" id="UP000683139"/>
    </source>
</evidence>
<dbReference type="InterPro" id="IPR018062">
    <property type="entry name" value="HTH_AraC-typ_CS"/>
</dbReference>
<dbReference type="InterPro" id="IPR003313">
    <property type="entry name" value="AraC-bd"/>
</dbReference>
<dbReference type="SUPFAM" id="SSF46689">
    <property type="entry name" value="Homeodomain-like"/>
    <property type="match status" value="2"/>
</dbReference>
<dbReference type="Pfam" id="PF12833">
    <property type="entry name" value="HTH_18"/>
    <property type="match status" value="1"/>
</dbReference>
<dbReference type="PANTHER" id="PTHR43280">
    <property type="entry name" value="ARAC-FAMILY TRANSCRIPTIONAL REGULATOR"/>
    <property type="match status" value="1"/>
</dbReference>
<gene>
    <name evidence="5" type="ORF">J40TS1_29850</name>
</gene>
<dbReference type="Proteomes" id="UP000683139">
    <property type="component" value="Unassembled WGS sequence"/>
</dbReference>
<keyword evidence="3" id="KW-0804">Transcription</keyword>
<evidence type="ECO:0000256" key="3">
    <source>
        <dbReference type="ARBA" id="ARBA00023163"/>
    </source>
</evidence>
<keyword evidence="6" id="KW-1185">Reference proteome</keyword>
<dbReference type="PANTHER" id="PTHR43280:SF2">
    <property type="entry name" value="HTH-TYPE TRANSCRIPTIONAL REGULATOR EXSA"/>
    <property type="match status" value="1"/>
</dbReference>
<dbReference type="GO" id="GO:0003700">
    <property type="term" value="F:DNA-binding transcription factor activity"/>
    <property type="evidence" value="ECO:0007669"/>
    <property type="project" value="InterPro"/>
</dbReference>
<keyword evidence="1" id="KW-0805">Transcription regulation</keyword>
<dbReference type="PRINTS" id="PR00032">
    <property type="entry name" value="HTHARAC"/>
</dbReference>
<dbReference type="AlphaFoldDB" id="A0A919YV11"/>
<dbReference type="InterPro" id="IPR009057">
    <property type="entry name" value="Homeodomain-like_sf"/>
</dbReference>
<dbReference type="InterPro" id="IPR020449">
    <property type="entry name" value="Tscrpt_reg_AraC-type_HTH"/>
</dbReference>
<organism evidence="5 6">
    <name type="scientific">Paenibacillus montaniterrae</name>
    <dbReference type="NCBI Taxonomy" id="429341"/>
    <lineage>
        <taxon>Bacteria</taxon>
        <taxon>Bacillati</taxon>
        <taxon>Bacillota</taxon>
        <taxon>Bacilli</taxon>
        <taxon>Bacillales</taxon>
        <taxon>Paenibacillaceae</taxon>
        <taxon>Paenibacillus</taxon>
    </lineage>
</organism>
<dbReference type="EMBL" id="BOSE01000005">
    <property type="protein sequence ID" value="GIP17343.1"/>
    <property type="molecule type" value="Genomic_DNA"/>
</dbReference>
<evidence type="ECO:0000259" key="4">
    <source>
        <dbReference type="PROSITE" id="PS01124"/>
    </source>
</evidence>
<dbReference type="InterPro" id="IPR018060">
    <property type="entry name" value="HTH_AraC"/>
</dbReference>
<dbReference type="GO" id="GO:0043565">
    <property type="term" value="F:sequence-specific DNA binding"/>
    <property type="evidence" value="ECO:0007669"/>
    <property type="project" value="InterPro"/>
</dbReference>
<dbReference type="RefSeq" id="WP_213516556.1">
    <property type="nucleotide sequence ID" value="NZ_BOSE01000005.1"/>
</dbReference>
<evidence type="ECO:0000256" key="2">
    <source>
        <dbReference type="ARBA" id="ARBA00023125"/>
    </source>
</evidence>
<evidence type="ECO:0000256" key="1">
    <source>
        <dbReference type="ARBA" id="ARBA00023015"/>
    </source>
</evidence>
<dbReference type="SUPFAM" id="SSF51215">
    <property type="entry name" value="Regulatory protein AraC"/>
    <property type="match status" value="1"/>
</dbReference>
<dbReference type="InterPro" id="IPR037923">
    <property type="entry name" value="HTH-like"/>
</dbReference>
<accession>A0A919YV11</accession>
<dbReference type="PROSITE" id="PS01124">
    <property type="entry name" value="HTH_ARAC_FAMILY_2"/>
    <property type="match status" value="1"/>
</dbReference>
<dbReference type="Gene3D" id="1.10.10.60">
    <property type="entry name" value="Homeodomain-like"/>
    <property type="match status" value="2"/>
</dbReference>